<sequence length="382" mass="41843">MGSLRLQSVTKRYGDVVAVTDMNLDIEDGEFISLVGPSGCGKSTTLEMIGGLTKPSEGSVYIGEEDVTDLPPKDRDLAMVFQNIALFPHMDVFDNISYGLRIRGTDSDEIEERVDDAVEVLQLDGMLDRMPSELSGGQRQRVAIGRAIVRDPEVFLMDEPLANLDAKLRVHMRTELQRIQRKLDVTTIYVTHDQEEAMTMSDRVAIIDDGELQQIAPPLTCYNEPANLFVAGFIGSPAMNFVDGTVSGSHFEAEELRVDLGSTDVGDATDVTLGVRPEDIHFRAALPDSESLGSVRASVDVLEPIGERMFVYLIPEKAVPTDRETGGEVSQQYLLMTVDPEEDIEEGADVEVTFDRSNVHLFDTATGGALLHGLEDEPAPTP</sequence>
<name>A0A1H1FKE8_9EURY</name>
<evidence type="ECO:0000256" key="3">
    <source>
        <dbReference type="ARBA" id="ARBA00022741"/>
    </source>
</evidence>
<comment type="similarity">
    <text evidence="8">Belongs to the ABC transporter superfamily. Carbohydrate uptake transporter-1 (CUT1) (TC 3.A.1.1) family.</text>
</comment>
<keyword evidence="15" id="KW-1185">Reference proteome</keyword>
<dbReference type="GO" id="GO:0016887">
    <property type="term" value="F:ATP hydrolysis activity"/>
    <property type="evidence" value="ECO:0007669"/>
    <property type="project" value="InterPro"/>
</dbReference>
<evidence type="ECO:0000256" key="8">
    <source>
        <dbReference type="ARBA" id="ARBA00061029"/>
    </source>
</evidence>
<evidence type="ECO:0000313" key="13">
    <source>
        <dbReference type="EMBL" id="SDR01395.1"/>
    </source>
</evidence>
<dbReference type="InterPro" id="IPR047641">
    <property type="entry name" value="ABC_transpr_MalK/UgpC-like"/>
</dbReference>
<dbReference type="InterPro" id="IPR015855">
    <property type="entry name" value="ABC_transpr_MalK-like"/>
</dbReference>
<dbReference type="InterPro" id="IPR003439">
    <property type="entry name" value="ABC_transporter-like_ATP-bd"/>
</dbReference>
<dbReference type="PANTHER" id="PTHR43875:SF1">
    <property type="entry name" value="OSMOPROTECTIVE COMPOUNDS UPTAKE ATP-BINDING PROTEIN GGTA"/>
    <property type="match status" value="1"/>
</dbReference>
<dbReference type="OrthoDB" id="18368at2157"/>
<dbReference type="InterPro" id="IPR012340">
    <property type="entry name" value="NA-bd_OB-fold"/>
</dbReference>
<dbReference type="EMBL" id="FNKQ01000004">
    <property type="protein sequence ID" value="SDR01395.1"/>
    <property type="molecule type" value="Genomic_DNA"/>
</dbReference>
<keyword evidence="3" id="KW-0547">Nucleotide-binding</keyword>
<dbReference type="SMART" id="SM00382">
    <property type="entry name" value="AAA"/>
    <property type="match status" value="1"/>
</dbReference>
<dbReference type="SUPFAM" id="SSF52540">
    <property type="entry name" value="P-loop containing nucleoside triphosphate hydrolases"/>
    <property type="match status" value="1"/>
</dbReference>
<reference evidence="13" key="2">
    <citation type="submission" date="2016-10" db="EMBL/GenBank/DDBJ databases">
        <authorList>
            <person name="de Groot N.N."/>
        </authorList>
    </citation>
    <scope>NUCLEOTIDE SEQUENCE [LARGE SCALE GENOMIC DNA]</scope>
    <source>
        <strain evidence="13">CGMCC 1.12397</strain>
    </source>
</reference>
<dbReference type="InterPro" id="IPR003593">
    <property type="entry name" value="AAA+_ATPase"/>
</dbReference>
<organism evidence="13 14">
    <name type="scientific">Halopelagius longus</name>
    <dbReference type="NCBI Taxonomy" id="1236180"/>
    <lineage>
        <taxon>Archaea</taxon>
        <taxon>Methanobacteriati</taxon>
        <taxon>Methanobacteriota</taxon>
        <taxon>Stenosarchaea group</taxon>
        <taxon>Halobacteria</taxon>
        <taxon>Halobacteriales</taxon>
        <taxon>Haloferacaceae</taxon>
    </lineage>
</organism>
<dbReference type="Proteomes" id="UP000255421">
    <property type="component" value="Unassembled WGS sequence"/>
</dbReference>
<gene>
    <name evidence="12" type="ORF">DWB78_15635</name>
    <name evidence="13" type="ORF">SAMN05216278_3260</name>
</gene>
<dbReference type="InterPro" id="IPR017871">
    <property type="entry name" value="ABC_transporter-like_CS"/>
</dbReference>
<dbReference type="SUPFAM" id="SSF50331">
    <property type="entry name" value="MOP-like"/>
    <property type="match status" value="1"/>
</dbReference>
<evidence type="ECO:0000313" key="14">
    <source>
        <dbReference type="Proteomes" id="UP000199289"/>
    </source>
</evidence>
<evidence type="ECO:0000256" key="10">
    <source>
        <dbReference type="ARBA" id="ARBA00066315"/>
    </source>
</evidence>
<evidence type="ECO:0000259" key="11">
    <source>
        <dbReference type="PROSITE" id="PS50893"/>
    </source>
</evidence>
<dbReference type="RefSeq" id="WP_092538760.1">
    <property type="nucleotide sequence ID" value="NZ_FNKQ01000004.1"/>
</dbReference>
<evidence type="ECO:0000256" key="9">
    <source>
        <dbReference type="ARBA" id="ARBA00065962"/>
    </source>
</evidence>
<dbReference type="PROSITE" id="PS50893">
    <property type="entry name" value="ABC_TRANSPORTER_2"/>
    <property type="match status" value="1"/>
</dbReference>
<comment type="function">
    <text evidence="7">Part of the ABC transporter complex XacGHIJK involved in the uptake of xylose and arabinose. Responsible for energy coupling to the transport system.</text>
</comment>
<dbReference type="AlphaFoldDB" id="A0A1H1FKE8"/>
<evidence type="ECO:0000313" key="15">
    <source>
        <dbReference type="Proteomes" id="UP000255421"/>
    </source>
</evidence>
<dbReference type="GO" id="GO:0005524">
    <property type="term" value="F:ATP binding"/>
    <property type="evidence" value="ECO:0007669"/>
    <property type="project" value="UniProtKB-KW"/>
</dbReference>
<evidence type="ECO:0000256" key="2">
    <source>
        <dbReference type="ARBA" id="ARBA00022448"/>
    </source>
</evidence>
<dbReference type="Gene3D" id="3.40.50.300">
    <property type="entry name" value="P-loop containing nucleotide triphosphate hydrolases"/>
    <property type="match status" value="1"/>
</dbReference>
<evidence type="ECO:0000256" key="1">
    <source>
        <dbReference type="ARBA" id="ARBA00004202"/>
    </source>
</evidence>
<dbReference type="CDD" id="cd03301">
    <property type="entry name" value="ABC_MalK_N"/>
    <property type="match status" value="1"/>
</dbReference>
<dbReference type="EMBL" id="QQST01000002">
    <property type="protein sequence ID" value="RDI70059.1"/>
    <property type="molecule type" value="Genomic_DNA"/>
</dbReference>
<reference evidence="14" key="1">
    <citation type="submission" date="2016-10" db="EMBL/GenBank/DDBJ databases">
        <authorList>
            <person name="Varghese N."/>
            <person name="Submissions S."/>
        </authorList>
    </citation>
    <scope>NUCLEOTIDE SEQUENCE [LARGE SCALE GENOMIC DNA]</scope>
    <source>
        <strain evidence="14">CGMCC 1.12397</strain>
    </source>
</reference>
<comment type="catalytic activity">
    <reaction evidence="6">
        <text>L-arabinose(out) + ATP + H2O = L-arabinose(in) + ADP + phosphate + H(+)</text>
        <dbReference type="Rhea" id="RHEA:30007"/>
        <dbReference type="ChEBI" id="CHEBI:15377"/>
        <dbReference type="ChEBI" id="CHEBI:15378"/>
        <dbReference type="ChEBI" id="CHEBI:17535"/>
        <dbReference type="ChEBI" id="CHEBI:30616"/>
        <dbReference type="ChEBI" id="CHEBI:43474"/>
        <dbReference type="ChEBI" id="CHEBI:456216"/>
        <dbReference type="EC" id="7.5.2.13"/>
    </reaction>
    <physiologicalReaction direction="left-to-right" evidence="6">
        <dbReference type="Rhea" id="RHEA:30008"/>
    </physiologicalReaction>
</comment>
<dbReference type="Proteomes" id="UP000199289">
    <property type="component" value="Unassembled WGS sequence"/>
</dbReference>
<feature type="domain" description="ABC transporter" evidence="11">
    <location>
        <begin position="4"/>
        <end position="234"/>
    </location>
</feature>
<evidence type="ECO:0000256" key="6">
    <source>
        <dbReference type="ARBA" id="ARBA00051890"/>
    </source>
</evidence>
<dbReference type="Pfam" id="PF00005">
    <property type="entry name" value="ABC_tran"/>
    <property type="match status" value="1"/>
</dbReference>
<dbReference type="PROSITE" id="PS00211">
    <property type="entry name" value="ABC_TRANSPORTER_1"/>
    <property type="match status" value="1"/>
</dbReference>
<evidence type="ECO:0000256" key="5">
    <source>
        <dbReference type="ARBA" id="ARBA00050355"/>
    </source>
</evidence>
<dbReference type="Gene3D" id="2.40.50.100">
    <property type="match status" value="1"/>
</dbReference>
<dbReference type="GO" id="GO:0008643">
    <property type="term" value="P:carbohydrate transport"/>
    <property type="evidence" value="ECO:0007669"/>
    <property type="project" value="InterPro"/>
</dbReference>
<dbReference type="FunFam" id="3.40.50.300:FF:000042">
    <property type="entry name" value="Maltose/maltodextrin ABC transporter, ATP-binding protein"/>
    <property type="match status" value="1"/>
</dbReference>
<evidence type="ECO:0000313" key="12">
    <source>
        <dbReference type="EMBL" id="RDI70059.1"/>
    </source>
</evidence>
<evidence type="ECO:0000256" key="7">
    <source>
        <dbReference type="ARBA" id="ARBA00053454"/>
    </source>
</evidence>
<dbReference type="GO" id="GO:0055052">
    <property type="term" value="C:ATP-binding cassette (ABC) transporter complex, substrate-binding subunit-containing"/>
    <property type="evidence" value="ECO:0007669"/>
    <property type="project" value="TreeGrafter"/>
</dbReference>
<dbReference type="GO" id="GO:0140359">
    <property type="term" value="F:ABC-type transporter activity"/>
    <property type="evidence" value="ECO:0007669"/>
    <property type="project" value="InterPro"/>
</dbReference>
<comment type="subcellular location">
    <subcellularLocation>
        <location evidence="1">Cell membrane</location>
        <topology evidence="1">Peripheral membrane protein</topology>
    </subcellularLocation>
</comment>
<dbReference type="InterPro" id="IPR027417">
    <property type="entry name" value="P-loop_NTPase"/>
</dbReference>
<reference evidence="12 15" key="3">
    <citation type="submission" date="2018-07" db="EMBL/GenBank/DDBJ databases">
        <title>Genome sequence of extremly halophilic archaeon Halopelagius longus strain BC12-B1.</title>
        <authorList>
            <person name="Zhang X."/>
        </authorList>
    </citation>
    <scope>NUCLEOTIDE SEQUENCE [LARGE SCALE GENOMIC DNA]</scope>
    <source>
        <strain evidence="12 15">BC12-B1</strain>
    </source>
</reference>
<dbReference type="InterPro" id="IPR008995">
    <property type="entry name" value="Mo/tungstate-bd_C_term_dom"/>
</dbReference>
<keyword evidence="4 13" id="KW-0067">ATP-binding</keyword>
<dbReference type="InterPro" id="IPR040582">
    <property type="entry name" value="OB_MalK-like"/>
</dbReference>
<dbReference type="EC" id="7.5.2.13" evidence="10"/>
<accession>A0A1H1FKE8</accession>
<proteinExistence type="inferred from homology"/>
<dbReference type="Gene3D" id="2.40.50.140">
    <property type="entry name" value="Nucleic acid-binding proteins"/>
    <property type="match status" value="1"/>
</dbReference>
<protein>
    <recommendedName>
        <fullName evidence="10">ABC-type D-xylose/L-arabinose transporter</fullName>
        <ecNumber evidence="10">7.5.2.13</ecNumber>
    </recommendedName>
</protein>
<evidence type="ECO:0000256" key="4">
    <source>
        <dbReference type="ARBA" id="ARBA00022840"/>
    </source>
</evidence>
<keyword evidence="2" id="KW-0813">Transport</keyword>
<dbReference type="Pfam" id="PF17912">
    <property type="entry name" value="OB_MalK"/>
    <property type="match status" value="1"/>
</dbReference>
<comment type="catalytic activity">
    <reaction evidence="5">
        <text>D-xylose(out) + ATP + H2O = D-xylose(in) + ADP + phosphate + H(+)</text>
        <dbReference type="Rhea" id="RHEA:29899"/>
        <dbReference type="ChEBI" id="CHEBI:15377"/>
        <dbReference type="ChEBI" id="CHEBI:15378"/>
        <dbReference type="ChEBI" id="CHEBI:30616"/>
        <dbReference type="ChEBI" id="CHEBI:43474"/>
        <dbReference type="ChEBI" id="CHEBI:53455"/>
        <dbReference type="ChEBI" id="CHEBI:456216"/>
        <dbReference type="EC" id="7.5.2.13"/>
    </reaction>
    <physiologicalReaction direction="left-to-right" evidence="5">
        <dbReference type="Rhea" id="RHEA:29900"/>
    </physiologicalReaction>
</comment>
<comment type="subunit">
    <text evidence="9">The complex is composed of two ATP-binding proteins (XacJ and XacK), two transmembrane proteins (XacH and XacI) and a solute-binding protein (XacG).</text>
</comment>
<dbReference type="PANTHER" id="PTHR43875">
    <property type="entry name" value="MALTODEXTRIN IMPORT ATP-BINDING PROTEIN MSMX"/>
    <property type="match status" value="1"/>
</dbReference>